<accession>A0A1Z5RN12</accession>
<feature type="active site" description="Acyl-thioester intermediate" evidence="2">
    <location>
        <position position="168"/>
    </location>
</feature>
<dbReference type="Pfam" id="PF02797">
    <property type="entry name" value="Chal_sti_synt_C"/>
    <property type="match status" value="1"/>
</dbReference>
<dbReference type="GO" id="GO:0010208">
    <property type="term" value="P:pollen wall assembly"/>
    <property type="evidence" value="ECO:0007669"/>
    <property type="project" value="UniProtKB-ARBA"/>
</dbReference>
<dbReference type="FunFam" id="3.40.47.10:FF:000025">
    <property type="entry name" value="Chalcone synthase 2"/>
    <property type="match status" value="1"/>
</dbReference>
<sequence length="399" mass="42618">MGSAPATVQEMRRAQRADGPAAVLGIGTANPPTCLAQDDYPDYYFRVTNSEHLTDLKGKLTRICNKSGIKQRYIHLNEDLLAANPDFTDRTRPSLDARVDIASAAVPELAAAAAAKAIAEWGRPATDITHLVFSTYSGARAPSADRRLASLLGLRPTVSRTILNLHGCYGGGRSLQLAKELAENNRGARVLVACSEITLIAFYGPEGGCADNILGQALFGDGAGAVIVGADPVAPVERPLYEMAFASQTTIPETEDAISMQINKGGMEYHISNQVPRLLGCNVERCLVDAFRALGVSAAWNDLFWAIHPGGRAILDHIEGVLGLDDTKLAASRHVLSEFGNMSGTTVIFVLDELRRRRAAMAKQGGEAPEWGVMMAFGPGITIETMVLHAPSNLDLKGN</sequence>
<dbReference type="Gene3D" id="3.40.47.10">
    <property type="match status" value="2"/>
</dbReference>
<keyword evidence="3" id="KW-0012">Acyltransferase</keyword>
<dbReference type="Pfam" id="PF00195">
    <property type="entry name" value="Chal_sti_synt_N"/>
    <property type="match status" value="1"/>
</dbReference>
<dbReference type="InParanoid" id="A0A1Z5RN12"/>
<dbReference type="Gramene" id="OQU85124">
    <property type="protein sequence ID" value="OQU85124"/>
    <property type="gene ID" value="SORBI_3004G179000"/>
</dbReference>
<comment type="similarity">
    <text evidence="1 3">Belongs to the thiolase-like superfamily. Chalcone/stilbene synthases family.</text>
</comment>
<feature type="domain" description="Chalcone/stilbene synthase N-terminal" evidence="4">
    <location>
        <begin position="9"/>
        <end position="232"/>
    </location>
</feature>
<dbReference type="FunCoup" id="A0A1Z5RN12">
    <property type="interactions" value="30"/>
</dbReference>
<name>A0A1Z5RN12_SORBI</name>
<dbReference type="InterPro" id="IPR016039">
    <property type="entry name" value="Thiolase-like"/>
</dbReference>
<dbReference type="InterPro" id="IPR012328">
    <property type="entry name" value="Chalcone/stilbene_synt_C"/>
</dbReference>
<dbReference type="OrthoDB" id="603777at2759"/>
<keyword evidence="7" id="KW-1185">Reference proteome</keyword>
<dbReference type="AlphaFoldDB" id="A0A1Z5RN12"/>
<evidence type="ECO:0000259" key="4">
    <source>
        <dbReference type="Pfam" id="PF00195"/>
    </source>
</evidence>
<dbReference type="FunFam" id="3.40.47.10:FF:000014">
    <property type="entry name" value="Chalcone synthase 1"/>
    <property type="match status" value="1"/>
</dbReference>
<protein>
    <submittedName>
        <fullName evidence="6">Uncharacterized protein</fullName>
    </submittedName>
</protein>
<dbReference type="KEGG" id="sbi:8068891"/>
<feature type="domain" description="Chalcone/stilbene synthase C-terminal" evidence="5">
    <location>
        <begin position="242"/>
        <end position="390"/>
    </location>
</feature>
<dbReference type="OMA" id="MAQDEYP"/>
<reference evidence="6 7" key="1">
    <citation type="journal article" date="2009" name="Nature">
        <title>The Sorghum bicolor genome and the diversification of grasses.</title>
        <authorList>
            <person name="Paterson A.H."/>
            <person name="Bowers J.E."/>
            <person name="Bruggmann R."/>
            <person name="Dubchak I."/>
            <person name="Grimwood J."/>
            <person name="Gundlach H."/>
            <person name="Haberer G."/>
            <person name="Hellsten U."/>
            <person name="Mitros T."/>
            <person name="Poliakov A."/>
            <person name="Schmutz J."/>
            <person name="Spannagl M."/>
            <person name="Tang H."/>
            <person name="Wang X."/>
            <person name="Wicker T."/>
            <person name="Bharti A.K."/>
            <person name="Chapman J."/>
            <person name="Feltus F.A."/>
            <person name="Gowik U."/>
            <person name="Grigoriev I.V."/>
            <person name="Lyons E."/>
            <person name="Maher C.A."/>
            <person name="Martis M."/>
            <person name="Narechania A."/>
            <person name="Otillar R.P."/>
            <person name="Penning B.W."/>
            <person name="Salamov A.A."/>
            <person name="Wang Y."/>
            <person name="Zhang L."/>
            <person name="Carpita N.C."/>
            <person name="Freeling M."/>
            <person name="Gingle A.R."/>
            <person name="Hash C.T."/>
            <person name="Keller B."/>
            <person name="Klein P."/>
            <person name="Kresovich S."/>
            <person name="McCann M.C."/>
            <person name="Ming R."/>
            <person name="Peterson D.G."/>
            <person name="Mehboob-ur-Rahman"/>
            <person name="Ware D."/>
            <person name="Westhoff P."/>
            <person name="Mayer K.F."/>
            <person name="Messing J."/>
            <person name="Rokhsar D.S."/>
        </authorList>
    </citation>
    <scope>NUCLEOTIDE SEQUENCE [LARGE SCALE GENOMIC DNA]</scope>
    <source>
        <strain evidence="7">cv. BTx623</strain>
    </source>
</reference>
<gene>
    <name evidence="6" type="ORF">SORBI_3004G179000</name>
</gene>
<dbReference type="eggNOG" id="ENOG502QRSY">
    <property type="taxonomic scope" value="Eukaryota"/>
</dbReference>
<evidence type="ECO:0000256" key="3">
    <source>
        <dbReference type="RuleBase" id="RU003633"/>
    </source>
</evidence>
<evidence type="ECO:0000256" key="1">
    <source>
        <dbReference type="ARBA" id="ARBA00005531"/>
    </source>
</evidence>
<dbReference type="Proteomes" id="UP000000768">
    <property type="component" value="Chromosome 4"/>
</dbReference>
<reference evidence="7" key="2">
    <citation type="journal article" date="2018" name="Plant J.">
        <title>The Sorghum bicolor reference genome: improved assembly, gene annotations, a transcriptome atlas, and signatures of genome organization.</title>
        <authorList>
            <person name="McCormick R.F."/>
            <person name="Truong S.K."/>
            <person name="Sreedasyam A."/>
            <person name="Jenkins J."/>
            <person name="Shu S."/>
            <person name="Sims D."/>
            <person name="Kennedy M."/>
            <person name="Amirebrahimi M."/>
            <person name="Weers B.D."/>
            <person name="McKinley B."/>
            <person name="Mattison A."/>
            <person name="Morishige D.T."/>
            <person name="Grimwood J."/>
            <person name="Schmutz J."/>
            <person name="Mullet J.E."/>
        </authorList>
    </citation>
    <scope>NUCLEOTIDE SEQUENCE [LARGE SCALE GENOMIC DNA]</scope>
    <source>
        <strain evidence="7">cv. BTx623</strain>
    </source>
</reference>
<dbReference type="InterPro" id="IPR001099">
    <property type="entry name" value="Chalcone/stilbene_synt_N"/>
</dbReference>
<proteinExistence type="inferred from homology"/>
<evidence type="ECO:0000259" key="5">
    <source>
        <dbReference type="Pfam" id="PF02797"/>
    </source>
</evidence>
<organism evidence="6 7">
    <name type="scientific">Sorghum bicolor</name>
    <name type="common">Sorghum</name>
    <name type="synonym">Sorghum vulgare</name>
    <dbReference type="NCBI Taxonomy" id="4558"/>
    <lineage>
        <taxon>Eukaryota</taxon>
        <taxon>Viridiplantae</taxon>
        <taxon>Streptophyta</taxon>
        <taxon>Embryophyta</taxon>
        <taxon>Tracheophyta</taxon>
        <taxon>Spermatophyta</taxon>
        <taxon>Magnoliopsida</taxon>
        <taxon>Liliopsida</taxon>
        <taxon>Poales</taxon>
        <taxon>Poaceae</taxon>
        <taxon>PACMAD clade</taxon>
        <taxon>Panicoideae</taxon>
        <taxon>Andropogonodae</taxon>
        <taxon>Andropogoneae</taxon>
        <taxon>Sorghinae</taxon>
        <taxon>Sorghum</taxon>
    </lineage>
</organism>
<dbReference type="SUPFAM" id="SSF53901">
    <property type="entry name" value="Thiolase-like"/>
    <property type="match status" value="2"/>
</dbReference>
<keyword evidence="3" id="KW-0808">Transferase</keyword>
<dbReference type="PIRSF" id="PIRSF000451">
    <property type="entry name" value="PKS_III"/>
    <property type="match status" value="1"/>
</dbReference>
<dbReference type="CDD" id="cd00831">
    <property type="entry name" value="CHS_like"/>
    <property type="match status" value="1"/>
</dbReference>
<evidence type="ECO:0000256" key="2">
    <source>
        <dbReference type="PIRSR" id="PIRSR000451-1"/>
    </source>
</evidence>
<dbReference type="InterPro" id="IPR011141">
    <property type="entry name" value="Polyketide_synthase_type-III"/>
</dbReference>
<dbReference type="PANTHER" id="PTHR11877:SF68">
    <property type="entry name" value="OS07G0501100 PROTEIN"/>
    <property type="match status" value="1"/>
</dbReference>
<dbReference type="PANTHER" id="PTHR11877">
    <property type="entry name" value="HYDROXYMETHYLGLUTARYL-COA SYNTHASE"/>
    <property type="match status" value="1"/>
</dbReference>
<evidence type="ECO:0000313" key="6">
    <source>
        <dbReference type="EMBL" id="OQU85124.1"/>
    </source>
</evidence>
<dbReference type="GO" id="GO:0016747">
    <property type="term" value="F:acyltransferase activity, transferring groups other than amino-acyl groups"/>
    <property type="evidence" value="ECO:0007669"/>
    <property type="project" value="InterPro"/>
</dbReference>
<dbReference type="EMBL" id="CM000763">
    <property type="protein sequence ID" value="OQU85124.1"/>
    <property type="molecule type" value="Genomic_DNA"/>
</dbReference>
<evidence type="ECO:0000313" key="7">
    <source>
        <dbReference type="Proteomes" id="UP000000768"/>
    </source>
</evidence>